<dbReference type="InterPro" id="IPR003735">
    <property type="entry name" value="Metal_Tscrpt_repr"/>
</dbReference>
<accession>A0ABS2CIN4</accession>
<keyword evidence="2" id="KW-0186">Copper</keyword>
<gene>
    <name evidence="3" type="ORF">JQN70_02900</name>
</gene>
<organism evidence="3 4">
    <name type="scientific">Phycicoccus sonneratiae</name>
    <dbReference type="NCBI Taxonomy" id="2807628"/>
    <lineage>
        <taxon>Bacteria</taxon>
        <taxon>Bacillati</taxon>
        <taxon>Actinomycetota</taxon>
        <taxon>Actinomycetes</taxon>
        <taxon>Micrococcales</taxon>
        <taxon>Intrasporangiaceae</taxon>
        <taxon>Phycicoccus</taxon>
    </lineage>
</organism>
<sequence length="86" mass="9411">MRLDPVAMEPVLERLRRAQEVLGEVVALVEEGRGCPDAVVRLAEAGTELDRAGYGVVTLALRQCALDPKRRPGDLEALERLFLSLA</sequence>
<keyword evidence="4" id="KW-1185">Reference proteome</keyword>
<comment type="similarity">
    <text evidence="1">Belongs to the CsoR family.</text>
</comment>
<dbReference type="Gene3D" id="1.20.58.1000">
    <property type="entry name" value="Metal-sensitive repressor, helix protomer"/>
    <property type="match status" value="1"/>
</dbReference>
<dbReference type="RefSeq" id="WP_204129824.1">
    <property type="nucleotide sequence ID" value="NZ_JAFDVD010000004.1"/>
</dbReference>
<evidence type="ECO:0000313" key="4">
    <source>
        <dbReference type="Proteomes" id="UP001430172"/>
    </source>
</evidence>
<evidence type="ECO:0000256" key="1">
    <source>
        <dbReference type="ARBA" id="ARBA00005428"/>
    </source>
</evidence>
<comment type="caution">
    <text evidence="3">The sequence shown here is derived from an EMBL/GenBank/DDBJ whole genome shotgun (WGS) entry which is preliminary data.</text>
</comment>
<evidence type="ECO:0000313" key="3">
    <source>
        <dbReference type="EMBL" id="MBM6399328.1"/>
    </source>
</evidence>
<proteinExistence type="inferred from homology"/>
<dbReference type="InterPro" id="IPR038390">
    <property type="entry name" value="Metal_Tscrpt_repr_sf"/>
</dbReference>
<name>A0ABS2CIN4_9MICO</name>
<dbReference type="Proteomes" id="UP001430172">
    <property type="component" value="Unassembled WGS sequence"/>
</dbReference>
<dbReference type="Pfam" id="PF02583">
    <property type="entry name" value="Trns_repr_metal"/>
    <property type="match status" value="1"/>
</dbReference>
<evidence type="ECO:0000256" key="2">
    <source>
        <dbReference type="ARBA" id="ARBA00023008"/>
    </source>
</evidence>
<dbReference type="EMBL" id="JAFDVD010000004">
    <property type="protein sequence ID" value="MBM6399328.1"/>
    <property type="molecule type" value="Genomic_DNA"/>
</dbReference>
<protein>
    <submittedName>
        <fullName evidence="3">Metal-sensing transcriptional repressor</fullName>
    </submittedName>
</protein>
<reference evidence="3" key="1">
    <citation type="submission" date="2021-02" db="EMBL/GenBank/DDBJ databases">
        <title>Phycicoccus sp. MQZ13P-5T, whole genome shotgun sequence.</title>
        <authorList>
            <person name="Tuo L."/>
        </authorList>
    </citation>
    <scope>NUCLEOTIDE SEQUENCE</scope>
    <source>
        <strain evidence="3">MQZ13P-5</strain>
    </source>
</reference>